<dbReference type="EMBL" id="KZ107840">
    <property type="protein sequence ID" value="OSS51585.1"/>
    <property type="molecule type" value="Genomic_DNA"/>
</dbReference>
<dbReference type="InParanoid" id="A0A1Y2M644"/>
<evidence type="ECO:0000313" key="1">
    <source>
        <dbReference type="EMBL" id="OSS51585.1"/>
    </source>
</evidence>
<sequence length="100" mass="11617">MLWNIGGRWVVRELGDGRSWTPKKAASNWLLCKAITLQSQLQIEFQRLQSKHRWDLILCSVFLEFPHVLKLQGTGILVSMIWPYSSKRGDDISKVFEVMV</sequence>
<gene>
    <name evidence="1" type="ORF">B5807_03233</name>
</gene>
<organism evidence="1 2">
    <name type="scientific">Epicoccum nigrum</name>
    <name type="common">Soil fungus</name>
    <name type="synonym">Epicoccum purpurascens</name>
    <dbReference type="NCBI Taxonomy" id="105696"/>
    <lineage>
        <taxon>Eukaryota</taxon>
        <taxon>Fungi</taxon>
        <taxon>Dikarya</taxon>
        <taxon>Ascomycota</taxon>
        <taxon>Pezizomycotina</taxon>
        <taxon>Dothideomycetes</taxon>
        <taxon>Pleosporomycetidae</taxon>
        <taxon>Pleosporales</taxon>
        <taxon>Pleosporineae</taxon>
        <taxon>Didymellaceae</taxon>
        <taxon>Epicoccum</taxon>
    </lineage>
</organism>
<evidence type="ECO:0000313" key="2">
    <source>
        <dbReference type="Proteomes" id="UP000193240"/>
    </source>
</evidence>
<accession>A0A1Y2M644</accession>
<proteinExistence type="predicted"/>
<dbReference type="Proteomes" id="UP000193240">
    <property type="component" value="Unassembled WGS sequence"/>
</dbReference>
<name>A0A1Y2M644_EPING</name>
<dbReference type="AlphaFoldDB" id="A0A1Y2M644"/>
<protein>
    <submittedName>
        <fullName evidence="1">Uncharacterized protein</fullName>
    </submittedName>
</protein>
<reference evidence="1 2" key="1">
    <citation type="journal article" date="2017" name="Genome Announc.">
        <title>Genome sequence of the saprophytic ascomycete Epicoccum nigrum ICMP 19927 strain isolated from New Zealand.</title>
        <authorList>
            <person name="Fokin M."/>
            <person name="Fleetwood D."/>
            <person name="Weir B.S."/>
            <person name="Villas-Boas S.G."/>
        </authorList>
    </citation>
    <scope>NUCLEOTIDE SEQUENCE [LARGE SCALE GENOMIC DNA]</scope>
    <source>
        <strain evidence="1 2">ICMP 19927</strain>
    </source>
</reference>
<keyword evidence="2" id="KW-1185">Reference proteome</keyword>